<evidence type="ECO:0000313" key="1">
    <source>
        <dbReference type="EMBL" id="MBX55625.1"/>
    </source>
</evidence>
<dbReference type="EMBL" id="GGEC01075141">
    <property type="protein sequence ID" value="MBX55625.1"/>
    <property type="molecule type" value="Transcribed_RNA"/>
</dbReference>
<name>A0A2P2PLT8_RHIMU</name>
<protein>
    <submittedName>
        <fullName evidence="1">Uncharacterized protein</fullName>
    </submittedName>
</protein>
<proteinExistence type="predicted"/>
<dbReference type="AlphaFoldDB" id="A0A2P2PLT8"/>
<sequence>MSLYTSFSTKDAEDSSINKNQTLSDDLAHLFMDNINDVPFMLTTSRT</sequence>
<organism evidence="1">
    <name type="scientific">Rhizophora mucronata</name>
    <name type="common">Asiatic mangrove</name>
    <dbReference type="NCBI Taxonomy" id="61149"/>
    <lineage>
        <taxon>Eukaryota</taxon>
        <taxon>Viridiplantae</taxon>
        <taxon>Streptophyta</taxon>
        <taxon>Embryophyta</taxon>
        <taxon>Tracheophyta</taxon>
        <taxon>Spermatophyta</taxon>
        <taxon>Magnoliopsida</taxon>
        <taxon>eudicotyledons</taxon>
        <taxon>Gunneridae</taxon>
        <taxon>Pentapetalae</taxon>
        <taxon>rosids</taxon>
        <taxon>fabids</taxon>
        <taxon>Malpighiales</taxon>
        <taxon>Rhizophoraceae</taxon>
        <taxon>Rhizophora</taxon>
    </lineage>
</organism>
<accession>A0A2P2PLT8</accession>
<reference evidence="1" key="1">
    <citation type="submission" date="2018-02" db="EMBL/GenBank/DDBJ databases">
        <title>Rhizophora mucronata_Transcriptome.</title>
        <authorList>
            <person name="Meera S.P."/>
            <person name="Sreeshan A."/>
            <person name="Augustine A."/>
        </authorList>
    </citation>
    <scope>NUCLEOTIDE SEQUENCE</scope>
    <source>
        <tissue evidence="1">Leaf</tissue>
    </source>
</reference>